<evidence type="ECO:0000313" key="1">
    <source>
        <dbReference type="EMBL" id="CUS37909.1"/>
    </source>
</evidence>
<dbReference type="AlphaFoldDB" id="A0A0S4LK76"/>
<reference evidence="2" key="1">
    <citation type="submission" date="2015-10" db="EMBL/GenBank/DDBJ databases">
        <authorList>
            <person name="Luecker S."/>
            <person name="Luecker S."/>
        </authorList>
    </citation>
    <scope>NUCLEOTIDE SEQUENCE [LARGE SCALE GENOMIC DNA]</scope>
</reference>
<proteinExistence type="predicted"/>
<dbReference type="Proteomes" id="UP000198736">
    <property type="component" value="Unassembled WGS sequence"/>
</dbReference>
<sequence>MKCVAYEPLSDSVRIKLSLVEGRLWLELAEVAALMTFSSDSFDFDPQEECPWPDRCIICFWEPRKTELVHQIRMVWMPTEQNWL</sequence>
<accession>A0A0S4LK76</accession>
<keyword evidence="2" id="KW-1185">Reference proteome</keyword>
<gene>
    <name evidence="1" type="ORF">COMA2_40087</name>
</gene>
<dbReference type="EMBL" id="CZPZ01000031">
    <property type="protein sequence ID" value="CUS37909.1"/>
    <property type="molecule type" value="Genomic_DNA"/>
</dbReference>
<protein>
    <submittedName>
        <fullName evidence="1">Uncharacterized protein</fullName>
    </submittedName>
</protein>
<organism evidence="1 2">
    <name type="scientific">Candidatus Nitrospira nitrificans</name>
    <dbReference type="NCBI Taxonomy" id="1742973"/>
    <lineage>
        <taxon>Bacteria</taxon>
        <taxon>Pseudomonadati</taxon>
        <taxon>Nitrospirota</taxon>
        <taxon>Nitrospiria</taxon>
        <taxon>Nitrospirales</taxon>
        <taxon>Nitrospiraceae</taxon>
        <taxon>Nitrospira</taxon>
    </lineage>
</organism>
<name>A0A0S4LK76_9BACT</name>
<evidence type="ECO:0000313" key="2">
    <source>
        <dbReference type="Proteomes" id="UP000198736"/>
    </source>
</evidence>